<keyword evidence="3" id="KW-0808">Transferase</keyword>
<dbReference type="InterPro" id="IPR011990">
    <property type="entry name" value="TPR-like_helical_dom_sf"/>
</dbReference>
<dbReference type="PANTHER" id="PTHR43630:SF2">
    <property type="entry name" value="GLYCOSYLTRANSFERASE"/>
    <property type="match status" value="1"/>
</dbReference>
<feature type="coiled-coil region" evidence="1">
    <location>
        <begin position="396"/>
        <end position="423"/>
    </location>
</feature>
<dbReference type="Pfam" id="PF00535">
    <property type="entry name" value="Glycos_transf_2"/>
    <property type="match status" value="1"/>
</dbReference>
<evidence type="ECO:0000259" key="2">
    <source>
        <dbReference type="Pfam" id="PF00535"/>
    </source>
</evidence>
<organism evidence="3 4">
    <name type="scientific">Salibacterium salarium</name>
    <dbReference type="NCBI Taxonomy" id="284579"/>
    <lineage>
        <taxon>Bacteria</taxon>
        <taxon>Bacillati</taxon>
        <taxon>Bacillota</taxon>
        <taxon>Bacilli</taxon>
        <taxon>Bacillales</taxon>
        <taxon>Bacillaceae</taxon>
    </lineage>
</organism>
<sequence length="424" mass="50078">MILSEIYNEVRSLNKNSSLFYDLSLITNIDTLKSIECRNLSDMKTCIKYYEEFEFPSITCGIITYNEERFIERCLESVHREFDEFILLDSYSSDRTVTIVNNKFPEIKIYFEKWVEDFSHHRNKIINIANGDWIYFIDADNYYDKNNYGKAHRVAKLLTYLGIDDTVLSPLTHEHNGHINYDNPRLFSLKKNIHFHGKVHEEPMLENKKIPVNLNVDINIYHDGYNSQIINLQTKHKRNLLLTKEMTISEPNNPKWYYFLGREIYLHDSNTSDAKKYLNQALKLYKQDYNKSHYLNAIVLLCRIYLQTNDLSNLEKLLVLLDEKYPNCSDSTYFKASLLWLDLNQKTESIMNYLHEEFESDSYSAINSGKEHIIFLILQLNITMNNWESVKTSKNLINSSDLKTELQNQLNNIEEQISSLKKGL</sequence>
<dbReference type="GO" id="GO:0016740">
    <property type="term" value="F:transferase activity"/>
    <property type="evidence" value="ECO:0007669"/>
    <property type="project" value="UniProtKB-KW"/>
</dbReference>
<feature type="domain" description="Glycosyltransferase 2-like" evidence="2">
    <location>
        <begin position="61"/>
        <end position="151"/>
    </location>
</feature>
<proteinExistence type="predicted"/>
<protein>
    <submittedName>
        <fullName evidence="3">SunS family peptide S-glycosyltransferase</fullName>
    </submittedName>
</protein>
<evidence type="ECO:0000256" key="1">
    <source>
        <dbReference type="SAM" id="Coils"/>
    </source>
</evidence>
<evidence type="ECO:0000313" key="3">
    <source>
        <dbReference type="EMBL" id="RSL29001.1"/>
    </source>
</evidence>
<dbReference type="Gene3D" id="3.90.550.10">
    <property type="entry name" value="Spore Coat Polysaccharide Biosynthesis Protein SpsA, Chain A"/>
    <property type="match status" value="1"/>
</dbReference>
<dbReference type="NCBIfam" id="TIGR04195">
    <property type="entry name" value="S_glycosyl_SunS"/>
    <property type="match status" value="1"/>
</dbReference>
<dbReference type="AlphaFoldDB" id="A0A428MS80"/>
<reference evidence="3 4" key="1">
    <citation type="submission" date="2018-10" db="EMBL/GenBank/DDBJ databases">
        <title>Draft genome sequence of Bacillus salarius IM0101, isolated from a hypersaline soil in Inner Mongolia, China.</title>
        <authorList>
            <person name="Yamprayoonswat W."/>
            <person name="Boonvisut S."/>
            <person name="Jumpathong W."/>
            <person name="Sittihan S."/>
            <person name="Ruangsuj P."/>
            <person name="Wanthongcharoen S."/>
            <person name="Thongpramul N."/>
            <person name="Pimmason S."/>
            <person name="Yu B."/>
            <person name="Yasawong M."/>
        </authorList>
    </citation>
    <scope>NUCLEOTIDE SEQUENCE [LARGE SCALE GENOMIC DNA]</scope>
    <source>
        <strain evidence="3 4">IM0101</strain>
    </source>
</reference>
<dbReference type="EMBL" id="RBVX01000106">
    <property type="protein sequence ID" value="RSL29001.1"/>
    <property type="molecule type" value="Genomic_DNA"/>
</dbReference>
<dbReference type="SUPFAM" id="SSF48452">
    <property type="entry name" value="TPR-like"/>
    <property type="match status" value="1"/>
</dbReference>
<gene>
    <name evidence="3" type="primary">sunS</name>
    <name evidence="3" type="ORF">D7Z54_33530</name>
</gene>
<evidence type="ECO:0000313" key="4">
    <source>
        <dbReference type="Proteomes" id="UP000275076"/>
    </source>
</evidence>
<dbReference type="InterPro" id="IPR026499">
    <property type="entry name" value="S_glycosyl_SunS"/>
</dbReference>
<dbReference type="Gene3D" id="1.25.40.10">
    <property type="entry name" value="Tetratricopeptide repeat domain"/>
    <property type="match status" value="1"/>
</dbReference>
<dbReference type="SUPFAM" id="SSF53448">
    <property type="entry name" value="Nucleotide-diphospho-sugar transferases"/>
    <property type="match status" value="1"/>
</dbReference>
<dbReference type="RefSeq" id="WP_125563329.1">
    <property type="nucleotide sequence ID" value="NZ_RBVX01000106.1"/>
</dbReference>
<dbReference type="InterPro" id="IPR029044">
    <property type="entry name" value="Nucleotide-diphossugar_trans"/>
</dbReference>
<dbReference type="PANTHER" id="PTHR43630">
    <property type="entry name" value="POLY-BETA-1,6-N-ACETYL-D-GLUCOSAMINE SYNTHASE"/>
    <property type="match status" value="1"/>
</dbReference>
<keyword evidence="1" id="KW-0175">Coiled coil</keyword>
<dbReference type="Proteomes" id="UP000275076">
    <property type="component" value="Unassembled WGS sequence"/>
</dbReference>
<dbReference type="InterPro" id="IPR001173">
    <property type="entry name" value="Glyco_trans_2-like"/>
</dbReference>
<comment type="caution">
    <text evidence="3">The sequence shown here is derived from an EMBL/GenBank/DDBJ whole genome shotgun (WGS) entry which is preliminary data.</text>
</comment>
<accession>A0A428MS80</accession>
<dbReference type="OrthoDB" id="9815923at2"/>
<keyword evidence="4" id="KW-1185">Reference proteome</keyword>
<name>A0A428MS80_9BACI</name>